<evidence type="ECO:0000256" key="3">
    <source>
        <dbReference type="SAM" id="Phobius"/>
    </source>
</evidence>
<reference evidence="6" key="1">
    <citation type="journal article" date="2019" name="Int. J. Syst. Evol. Microbiol.">
        <title>The Global Catalogue of Microorganisms (GCM) 10K type strain sequencing project: providing services to taxonomists for standard genome sequencing and annotation.</title>
        <authorList>
            <consortium name="The Broad Institute Genomics Platform"/>
            <consortium name="The Broad Institute Genome Sequencing Center for Infectious Disease"/>
            <person name="Wu L."/>
            <person name="Ma J."/>
        </authorList>
    </citation>
    <scope>NUCLEOTIDE SEQUENCE [LARGE SCALE GENOMIC DNA]</scope>
    <source>
        <strain evidence="6">NBRC 108894</strain>
    </source>
</reference>
<evidence type="ECO:0000259" key="4">
    <source>
        <dbReference type="Pfam" id="PF12911"/>
    </source>
</evidence>
<evidence type="ECO:0000313" key="6">
    <source>
        <dbReference type="Proteomes" id="UP001157034"/>
    </source>
</evidence>
<dbReference type="Pfam" id="PF12911">
    <property type="entry name" value="OppC_N"/>
    <property type="match status" value="1"/>
</dbReference>
<accession>A0ABQ6JZX4</accession>
<keyword evidence="2" id="KW-0813">Transport</keyword>
<dbReference type="PANTHER" id="PTHR43386:SF1">
    <property type="entry name" value="D,D-DIPEPTIDE TRANSPORT SYSTEM PERMEASE PROTEIN DDPC-RELATED"/>
    <property type="match status" value="1"/>
</dbReference>
<keyword evidence="6" id="KW-1185">Reference proteome</keyword>
<gene>
    <name evidence="5" type="ORF">GCM10025881_04080</name>
</gene>
<keyword evidence="3" id="KW-0472">Membrane</keyword>
<dbReference type="EMBL" id="BSVB01000001">
    <property type="protein sequence ID" value="GMA93584.1"/>
    <property type="molecule type" value="Genomic_DNA"/>
</dbReference>
<dbReference type="InterPro" id="IPR025966">
    <property type="entry name" value="OppC_N"/>
</dbReference>
<evidence type="ECO:0000256" key="2">
    <source>
        <dbReference type="ARBA" id="ARBA00022448"/>
    </source>
</evidence>
<organism evidence="5 6">
    <name type="scientific">Pseudolysinimonas kribbensis</name>
    <dbReference type="NCBI Taxonomy" id="433641"/>
    <lineage>
        <taxon>Bacteria</taxon>
        <taxon>Bacillati</taxon>
        <taxon>Actinomycetota</taxon>
        <taxon>Actinomycetes</taxon>
        <taxon>Micrococcales</taxon>
        <taxon>Microbacteriaceae</taxon>
        <taxon>Pseudolysinimonas</taxon>
    </lineage>
</organism>
<protein>
    <recommendedName>
        <fullName evidence="4">Oligopeptide transport permease C-like N-terminal domain-containing protein</fullName>
    </recommendedName>
</protein>
<keyword evidence="3" id="KW-0812">Transmembrane</keyword>
<keyword evidence="3" id="KW-1133">Transmembrane helix</keyword>
<feature type="transmembrane region" description="Helical" evidence="3">
    <location>
        <begin position="78"/>
        <end position="97"/>
    </location>
</feature>
<comment type="subcellular location">
    <subcellularLocation>
        <location evidence="1">Cell membrane</location>
        <topology evidence="1">Multi-pass membrane protein</topology>
    </subcellularLocation>
</comment>
<evidence type="ECO:0000313" key="5">
    <source>
        <dbReference type="EMBL" id="GMA93584.1"/>
    </source>
</evidence>
<comment type="caution">
    <text evidence="5">The sequence shown here is derived from an EMBL/GenBank/DDBJ whole genome shotgun (WGS) entry which is preliminary data.</text>
</comment>
<feature type="transmembrane region" description="Helical" evidence="3">
    <location>
        <begin position="34"/>
        <end position="58"/>
    </location>
</feature>
<sequence>MSLTDERPVVKPRWYARLPVVRQLRQSVGLQRGMLVAGLVITGFFILVAILAPFIAPYGFSQLRDAHGNFGAQDPPSAAHWLGTTVGGYDVLARVIWGRRRRCS</sequence>
<evidence type="ECO:0000256" key="1">
    <source>
        <dbReference type="ARBA" id="ARBA00004651"/>
    </source>
</evidence>
<proteinExistence type="predicted"/>
<dbReference type="Proteomes" id="UP001157034">
    <property type="component" value="Unassembled WGS sequence"/>
</dbReference>
<name>A0ABQ6JZX4_9MICO</name>
<dbReference type="PANTHER" id="PTHR43386">
    <property type="entry name" value="OLIGOPEPTIDE TRANSPORT SYSTEM PERMEASE PROTEIN APPC"/>
    <property type="match status" value="1"/>
</dbReference>
<dbReference type="InterPro" id="IPR050366">
    <property type="entry name" value="BP-dependent_transpt_permease"/>
</dbReference>
<feature type="domain" description="Oligopeptide transport permease C-like N-terminal" evidence="4">
    <location>
        <begin position="34"/>
        <end position="62"/>
    </location>
</feature>